<evidence type="ECO:0000313" key="2">
    <source>
        <dbReference type="Proteomes" id="UP001189624"/>
    </source>
</evidence>
<evidence type="ECO:0000313" key="1">
    <source>
        <dbReference type="EMBL" id="CAJ1930474.1"/>
    </source>
</evidence>
<gene>
    <name evidence="1" type="ORF">AYBTSS11_LOCUS4767</name>
</gene>
<keyword evidence="2" id="KW-1185">Reference proteome</keyword>
<dbReference type="AlphaFoldDB" id="A0AA86V8U2"/>
<name>A0AA86V8U2_9FABA</name>
<dbReference type="Proteomes" id="UP001189624">
    <property type="component" value="Chromosome 2"/>
</dbReference>
<protein>
    <submittedName>
        <fullName evidence="1">Uncharacterized protein</fullName>
    </submittedName>
</protein>
<accession>A0AA86V8U2</accession>
<reference evidence="1" key="1">
    <citation type="submission" date="2023-10" db="EMBL/GenBank/DDBJ databases">
        <authorList>
            <person name="Domelevo Entfellner J.-B."/>
        </authorList>
    </citation>
    <scope>NUCLEOTIDE SEQUENCE</scope>
</reference>
<sequence>MPGTLVLGGKCQRYFIFGSKLKKLHLKAFLSGTLELASESKVESGVEEQLGEKVKQHTDRQGALGREPAIKNDSKFCFVFGFRAPHTQRASARSDALPAILNTALFTFRVQQCNEGNEIPSLEWQHQLLGHPVLSRFI</sequence>
<dbReference type="EMBL" id="OY731399">
    <property type="protein sequence ID" value="CAJ1930474.1"/>
    <property type="molecule type" value="Genomic_DNA"/>
</dbReference>
<proteinExistence type="predicted"/>
<dbReference type="Gramene" id="rna-AYBTSS11_LOCUS4767">
    <property type="protein sequence ID" value="CAJ1930474.1"/>
    <property type="gene ID" value="gene-AYBTSS11_LOCUS4767"/>
</dbReference>
<organism evidence="1 2">
    <name type="scientific">Sphenostylis stenocarpa</name>
    <dbReference type="NCBI Taxonomy" id="92480"/>
    <lineage>
        <taxon>Eukaryota</taxon>
        <taxon>Viridiplantae</taxon>
        <taxon>Streptophyta</taxon>
        <taxon>Embryophyta</taxon>
        <taxon>Tracheophyta</taxon>
        <taxon>Spermatophyta</taxon>
        <taxon>Magnoliopsida</taxon>
        <taxon>eudicotyledons</taxon>
        <taxon>Gunneridae</taxon>
        <taxon>Pentapetalae</taxon>
        <taxon>rosids</taxon>
        <taxon>fabids</taxon>
        <taxon>Fabales</taxon>
        <taxon>Fabaceae</taxon>
        <taxon>Papilionoideae</taxon>
        <taxon>50 kb inversion clade</taxon>
        <taxon>NPAAA clade</taxon>
        <taxon>indigoferoid/millettioid clade</taxon>
        <taxon>Phaseoleae</taxon>
        <taxon>Sphenostylis</taxon>
    </lineage>
</organism>